<feature type="transmembrane region" description="Helical" evidence="7">
    <location>
        <begin position="90"/>
        <end position="108"/>
    </location>
</feature>
<name>A0A6G0X868_9STRA</name>
<comment type="caution">
    <text evidence="8">The sequence shown here is derived from an EMBL/GenBank/DDBJ whole genome shotgun (WGS) entry which is preliminary data.</text>
</comment>
<keyword evidence="2" id="KW-0808">Transferase</keyword>
<protein>
    <submittedName>
        <fullName evidence="8">Uncharacterized protein</fullName>
    </submittedName>
</protein>
<comment type="subcellular location">
    <subcellularLocation>
        <location evidence="1">Membrane</location>
        <topology evidence="1">Multi-pass membrane protein</topology>
    </subcellularLocation>
</comment>
<keyword evidence="5 7" id="KW-0472">Membrane</keyword>
<keyword evidence="4 7" id="KW-1133">Transmembrane helix</keyword>
<dbReference type="PANTHER" id="PTHR13906">
    <property type="entry name" value="PORCUPINE"/>
    <property type="match status" value="1"/>
</dbReference>
<dbReference type="VEuPathDB" id="FungiDB:AeMF1_020552"/>
<dbReference type="Proteomes" id="UP000481153">
    <property type="component" value="Unassembled WGS sequence"/>
</dbReference>
<feature type="transmembrane region" description="Helical" evidence="7">
    <location>
        <begin position="351"/>
        <end position="378"/>
    </location>
</feature>
<feature type="transmembrane region" description="Helical" evidence="7">
    <location>
        <begin position="420"/>
        <end position="443"/>
    </location>
</feature>
<keyword evidence="3 7" id="KW-0812">Transmembrane</keyword>
<organism evidence="8 9">
    <name type="scientific">Aphanomyces euteiches</name>
    <dbReference type="NCBI Taxonomy" id="100861"/>
    <lineage>
        <taxon>Eukaryota</taxon>
        <taxon>Sar</taxon>
        <taxon>Stramenopiles</taxon>
        <taxon>Oomycota</taxon>
        <taxon>Saprolegniomycetes</taxon>
        <taxon>Saprolegniales</taxon>
        <taxon>Verrucalvaceae</taxon>
        <taxon>Aphanomyces</taxon>
    </lineage>
</organism>
<dbReference type="GO" id="GO:0016020">
    <property type="term" value="C:membrane"/>
    <property type="evidence" value="ECO:0007669"/>
    <property type="project" value="UniProtKB-SubCell"/>
</dbReference>
<evidence type="ECO:0000256" key="3">
    <source>
        <dbReference type="ARBA" id="ARBA00022692"/>
    </source>
</evidence>
<dbReference type="InterPro" id="IPR049941">
    <property type="entry name" value="LPLAT_7/PORCN-like"/>
</dbReference>
<evidence type="ECO:0000256" key="4">
    <source>
        <dbReference type="ARBA" id="ARBA00022989"/>
    </source>
</evidence>
<feature type="transmembrane region" description="Helical" evidence="7">
    <location>
        <begin position="54"/>
        <end position="84"/>
    </location>
</feature>
<dbReference type="EMBL" id="VJMJ01000089">
    <property type="protein sequence ID" value="KAF0736177.1"/>
    <property type="molecule type" value="Genomic_DNA"/>
</dbReference>
<feature type="transmembrane region" description="Helical" evidence="7">
    <location>
        <begin position="455"/>
        <end position="473"/>
    </location>
</feature>
<dbReference type="AlphaFoldDB" id="A0A6G0X868"/>
<gene>
    <name evidence="8" type="ORF">Ae201684_007200</name>
</gene>
<evidence type="ECO:0000313" key="8">
    <source>
        <dbReference type="EMBL" id="KAF0736177.1"/>
    </source>
</evidence>
<dbReference type="InterPro" id="IPR004299">
    <property type="entry name" value="MBOAT_fam"/>
</dbReference>
<dbReference type="GO" id="GO:0030258">
    <property type="term" value="P:lipid modification"/>
    <property type="evidence" value="ECO:0007669"/>
    <property type="project" value="TreeGrafter"/>
</dbReference>
<evidence type="ECO:0000256" key="5">
    <source>
        <dbReference type="ARBA" id="ARBA00023136"/>
    </source>
</evidence>
<feature type="transmembrane region" description="Helical" evidence="7">
    <location>
        <begin position="22"/>
        <end position="42"/>
    </location>
</feature>
<evidence type="ECO:0000256" key="2">
    <source>
        <dbReference type="ARBA" id="ARBA00022679"/>
    </source>
</evidence>
<proteinExistence type="predicted"/>
<evidence type="ECO:0000256" key="7">
    <source>
        <dbReference type="SAM" id="Phobius"/>
    </source>
</evidence>
<sequence>MEVPLRDALDAFSASQGLHANSVRVVAALVACVGIAPLTHVISSPSLRHLWNFILGYICAWFCFDVATVHSLASTLFAFATIYVAPRSSVGSILTVVVFLHLFYANALREFYSQDIMWDAAHMVLTLKLVGLAISYSDGGLPSDEKTTTMLRNQVVDKPSLLALLGTTQRRWTFETCDIVFARLHLHVSNLLAGPVFEFHEYIEWIQVRRAAPLTSHLRNLFLALAIAAGHLASEMYFSPSIVDNPALFYPTQPTFIRLVFQCVAVMLFRCRFYLVWQLGETAGTLAGYGFNIVSNDWTGLRNNNLLLVEFPTNFRVAINNWNMRVSAWLNAYVYQRLGLYNGKPTTLSTLYTFVVSALWHGFLPGYYQFFIMGTLYIEVGKHIRRRIRPFFHYVEVRHAHPYAIFFECGDRTKAHSLAIFYDLGGMFVTWTMMQYIGVSFVLQNMTRCYTIWSGFYFLPHLVPMLLLVYFQATAPKKAKER</sequence>
<keyword evidence="9" id="KW-1185">Reference proteome</keyword>
<evidence type="ECO:0000256" key="6">
    <source>
        <dbReference type="ARBA" id="ARBA00023315"/>
    </source>
</evidence>
<accession>A0A6G0X868</accession>
<dbReference type="PANTHER" id="PTHR13906:SF4">
    <property type="entry name" value="LYSOPHOSPHOLIPID ACYLTRANSFERASE 6"/>
    <property type="match status" value="1"/>
</dbReference>
<dbReference type="GO" id="GO:0016746">
    <property type="term" value="F:acyltransferase activity"/>
    <property type="evidence" value="ECO:0007669"/>
    <property type="project" value="UniProtKB-KW"/>
</dbReference>
<evidence type="ECO:0000313" key="9">
    <source>
        <dbReference type="Proteomes" id="UP000481153"/>
    </source>
</evidence>
<evidence type="ECO:0000256" key="1">
    <source>
        <dbReference type="ARBA" id="ARBA00004141"/>
    </source>
</evidence>
<dbReference type="Pfam" id="PF03062">
    <property type="entry name" value="MBOAT"/>
    <property type="match status" value="1"/>
</dbReference>
<dbReference type="VEuPathDB" id="FungiDB:AeMF1_020553"/>
<reference evidence="8 9" key="1">
    <citation type="submission" date="2019-07" db="EMBL/GenBank/DDBJ databases">
        <title>Genomics analysis of Aphanomyces spp. identifies a new class of oomycete effector associated with host adaptation.</title>
        <authorList>
            <person name="Gaulin E."/>
        </authorList>
    </citation>
    <scope>NUCLEOTIDE SEQUENCE [LARGE SCALE GENOMIC DNA]</scope>
    <source>
        <strain evidence="8 9">ATCC 201684</strain>
    </source>
</reference>
<keyword evidence="6" id="KW-0012">Acyltransferase</keyword>